<evidence type="ECO:0000259" key="3">
    <source>
        <dbReference type="PROSITE" id="PS50930"/>
    </source>
</evidence>
<keyword evidence="4" id="KW-0238">DNA-binding</keyword>
<dbReference type="InterPro" id="IPR046947">
    <property type="entry name" value="LytR-like"/>
</dbReference>
<comment type="caution">
    <text evidence="4">The sequence shown here is derived from an EMBL/GenBank/DDBJ whole genome shotgun (WGS) entry which is preliminary data.</text>
</comment>
<gene>
    <name evidence="4" type="ORF">BLEM_1453</name>
</gene>
<dbReference type="SMART" id="SM00850">
    <property type="entry name" value="LytTR"/>
    <property type="match status" value="1"/>
</dbReference>
<dbReference type="RefSeq" id="WP_072724390.1">
    <property type="nucleotide sequence ID" value="NZ_BDIS01000007.1"/>
</dbReference>
<evidence type="ECO:0000259" key="2">
    <source>
        <dbReference type="PROSITE" id="PS50110"/>
    </source>
</evidence>
<accession>A0A261FR94</accession>
<dbReference type="CDD" id="cd00156">
    <property type="entry name" value="REC"/>
    <property type="match status" value="1"/>
</dbReference>
<reference evidence="4 5" key="1">
    <citation type="journal article" date="2017" name="BMC Genomics">
        <title>Comparative genomic and phylogenomic analyses of the Bifidobacteriaceae family.</title>
        <authorList>
            <person name="Lugli G.A."/>
            <person name="Milani C."/>
            <person name="Turroni F."/>
            <person name="Duranti S."/>
            <person name="Mancabelli L."/>
            <person name="Mangifesta M."/>
            <person name="Ferrario C."/>
            <person name="Modesto M."/>
            <person name="Mattarelli P."/>
            <person name="Jiri K."/>
            <person name="van Sinderen D."/>
            <person name="Ventura M."/>
        </authorList>
    </citation>
    <scope>NUCLEOTIDE SEQUENCE [LARGE SCALE GENOMIC DNA]</scope>
    <source>
        <strain evidence="4 5">DSM 28807</strain>
    </source>
</reference>
<dbReference type="PANTHER" id="PTHR37299:SF1">
    <property type="entry name" value="STAGE 0 SPORULATION PROTEIN A HOMOLOG"/>
    <property type="match status" value="1"/>
</dbReference>
<keyword evidence="1" id="KW-0597">Phosphoprotein</keyword>
<dbReference type="Gene3D" id="2.40.50.1020">
    <property type="entry name" value="LytTr DNA-binding domain"/>
    <property type="match status" value="1"/>
</dbReference>
<dbReference type="STRING" id="1603886.GCA_001895165_00607"/>
<dbReference type="PANTHER" id="PTHR37299">
    <property type="entry name" value="TRANSCRIPTIONAL REGULATOR-RELATED"/>
    <property type="match status" value="1"/>
</dbReference>
<evidence type="ECO:0000313" key="4">
    <source>
        <dbReference type="EMBL" id="OZG61505.1"/>
    </source>
</evidence>
<feature type="modified residue" description="4-aspartylphosphate" evidence="1">
    <location>
        <position position="57"/>
    </location>
</feature>
<dbReference type="EMBL" id="MWWX01000009">
    <property type="protein sequence ID" value="OZG61505.1"/>
    <property type="molecule type" value="Genomic_DNA"/>
</dbReference>
<feature type="domain" description="HTH LytTR-type" evidence="3">
    <location>
        <begin position="131"/>
        <end position="229"/>
    </location>
</feature>
<dbReference type="PROSITE" id="PS50930">
    <property type="entry name" value="HTH_LYTTR"/>
    <property type="match status" value="1"/>
</dbReference>
<dbReference type="PROSITE" id="PS50110">
    <property type="entry name" value="RESPONSE_REGULATORY"/>
    <property type="match status" value="1"/>
</dbReference>
<evidence type="ECO:0000256" key="1">
    <source>
        <dbReference type="PROSITE-ProRule" id="PRU00169"/>
    </source>
</evidence>
<sequence length="235" mass="26549">MITIAIVDDEAADAAQTTELVDRYYEHDSSRYAITRYADGESFLNQYSAQFDVIFLDVDMPGMDGMEVATRLRELDAHVVLVFTTKVVRYAATGYDVDAIGYLLKPLKYFPFALKMRKIEELVAQRRNVTVTLSIEGETHFLSSHDIQYVEVMRHEVTYHTADGAWKVWSSLKEATESLAEANFAPCNRYCLVNLEWVKAVVGDEVIVGGNRLPISRAKKKPLMQALADYYGGRG</sequence>
<dbReference type="InterPro" id="IPR001789">
    <property type="entry name" value="Sig_transdc_resp-reg_receiver"/>
</dbReference>
<feature type="domain" description="Response regulatory" evidence="2">
    <location>
        <begin position="3"/>
        <end position="120"/>
    </location>
</feature>
<dbReference type="Gene3D" id="3.40.50.2300">
    <property type="match status" value="1"/>
</dbReference>
<dbReference type="Proteomes" id="UP000216352">
    <property type="component" value="Unassembled WGS sequence"/>
</dbReference>
<dbReference type="Pfam" id="PF00072">
    <property type="entry name" value="Response_reg"/>
    <property type="match status" value="1"/>
</dbReference>
<dbReference type="Pfam" id="PF04397">
    <property type="entry name" value="LytTR"/>
    <property type="match status" value="1"/>
</dbReference>
<name>A0A261FR94_9BIFI</name>
<dbReference type="InterPro" id="IPR007492">
    <property type="entry name" value="LytTR_DNA-bd_dom"/>
</dbReference>
<dbReference type="SMART" id="SM00448">
    <property type="entry name" value="REC"/>
    <property type="match status" value="1"/>
</dbReference>
<dbReference type="AlphaFoldDB" id="A0A261FR94"/>
<dbReference type="GO" id="GO:0003677">
    <property type="term" value="F:DNA binding"/>
    <property type="evidence" value="ECO:0007669"/>
    <property type="project" value="UniProtKB-KW"/>
</dbReference>
<organism evidence="4 5">
    <name type="scientific">Bifidobacterium lemurum</name>
    <dbReference type="NCBI Taxonomy" id="1603886"/>
    <lineage>
        <taxon>Bacteria</taxon>
        <taxon>Bacillati</taxon>
        <taxon>Actinomycetota</taxon>
        <taxon>Actinomycetes</taxon>
        <taxon>Bifidobacteriales</taxon>
        <taxon>Bifidobacteriaceae</taxon>
        <taxon>Bifidobacterium</taxon>
    </lineage>
</organism>
<proteinExistence type="predicted"/>
<evidence type="ECO:0000313" key="5">
    <source>
        <dbReference type="Proteomes" id="UP000216352"/>
    </source>
</evidence>
<dbReference type="GO" id="GO:0000156">
    <property type="term" value="F:phosphorelay response regulator activity"/>
    <property type="evidence" value="ECO:0007669"/>
    <property type="project" value="InterPro"/>
</dbReference>
<keyword evidence="5" id="KW-1185">Reference proteome</keyword>
<dbReference type="OrthoDB" id="236568at2"/>
<protein>
    <submittedName>
        <fullName evidence="4">DNA-binding response regulator</fullName>
    </submittedName>
</protein>
<dbReference type="InterPro" id="IPR011006">
    <property type="entry name" value="CheY-like_superfamily"/>
</dbReference>
<dbReference type="SUPFAM" id="SSF52172">
    <property type="entry name" value="CheY-like"/>
    <property type="match status" value="1"/>
</dbReference>